<feature type="transmembrane region" description="Helical" evidence="7">
    <location>
        <begin position="372"/>
        <end position="391"/>
    </location>
</feature>
<feature type="transmembrane region" description="Helical" evidence="7">
    <location>
        <begin position="403"/>
        <end position="420"/>
    </location>
</feature>
<dbReference type="NCBIfam" id="TIGR00797">
    <property type="entry name" value="matE"/>
    <property type="match status" value="1"/>
</dbReference>
<keyword evidence="5 7" id="KW-1133">Transmembrane helix</keyword>
<keyword evidence="2" id="KW-0813">Transport</keyword>
<accession>A0ABT2PTF4</accession>
<feature type="transmembrane region" description="Helical" evidence="7">
    <location>
        <begin position="199"/>
        <end position="221"/>
    </location>
</feature>
<protein>
    <submittedName>
        <fullName evidence="8">MATE family efflux transporter</fullName>
    </submittedName>
</protein>
<organism evidence="8 9">
    <name type="scientific">Paracholeplasma vituli</name>
    <dbReference type="NCBI Taxonomy" id="69473"/>
    <lineage>
        <taxon>Bacteria</taxon>
        <taxon>Bacillati</taxon>
        <taxon>Mycoplasmatota</taxon>
        <taxon>Mollicutes</taxon>
        <taxon>Acholeplasmatales</taxon>
        <taxon>Acholeplasmataceae</taxon>
        <taxon>Paracholeplasma</taxon>
    </lineage>
</organism>
<sequence length="464" mass="51841">MNPSSSKELKLRQYILEEKLWKVILYITYPLAIYSLFNHLYGFVDMMIVAHIGNTQIASVAILSEIQTMITAFGAGIASGGAVIVARHIGANRLEEAKKNASNVFFLAVYVSLFLIILLIPTAKPFLQLLRTPSGIIEDGLGYFIVQIITTGFITINSVFIGLEKAKGNTQKILWLNIIIMTIKLILSVIFVYGFNLGILWVSIATMIAQAFLTLFAFMILFSKNNPFKITFSEMRLKWSYIKPILLLSLPIFLGRFIFSTGRLIINAMAAVYGTEVLSAFSIAQKIGGGGATLANVTEEAVPTVIAQNIGNDQQQRAKRVYPIALGIGVTVGVITVLYAFLFKDQIIPLIVNKETTPEFIKMTITLFRWEVFSKLNGAIIAITLAMFYGYRHTKVAMVVNMARLFVFRIPVLWAFQTFFDFGYESIGFTMFISNLSTALLSLVLAFVFYMKMRNNPNTMTITN</sequence>
<dbReference type="Pfam" id="PF01554">
    <property type="entry name" value="MatE"/>
    <property type="match status" value="2"/>
</dbReference>
<reference evidence="9" key="1">
    <citation type="submission" date="2023-07" db="EMBL/GenBank/DDBJ databases">
        <title>Novel Mycoplasma species identified in domestic and wild animals.</title>
        <authorList>
            <person name="Volokhov D.V."/>
            <person name="Furtak V.A."/>
            <person name="Zagorodnyaya T.A."/>
        </authorList>
    </citation>
    <scope>NUCLEOTIDE SEQUENCE [LARGE SCALE GENOMIC DNA]</scope>
    <source>
        <strain evidence="9">92-19</strain>
    </source>
</reference>
<keyword evidence="6 7" id="KW-0472">Membrane</keyword>
<feature type="transmembrane region" description="Helical" evidence="7">
    <location>
        <begin position="140"/>
        <end position="161"/>
    </location>
</feature>
<evidence type="ECO:0000313" key="8">
    <source>
        <dbReference type="EMBL" id="MCU0104217.1"/>
    </source>
</evidence>
<evidence type="ECO:0000256" key="5">
    <source>
        <dbReference type="ARBA" id="ARBA00022989"/>
    </source>
</evidence>
<dbReference type="InterPro" id="IPR002528">
    <property type="entry name" value="MATE_fam"/>
</dbReference>
<feature type="transmembrane region" description="Helical" evidence="7">
    <location>
        <begin position="321"/>
        <end position="342"/>
    </location>
</feature>
<feature type="transmembrane region" description="Helical" evidence="7">
    <location>
        <begin position="173"/>
        <end position="193"/>
    </location>
</feature>
<dbReference type="Proteomes" id="UP001209076">
    <property type="component" value="Unassembled WGS sequence"/>
</dbReference>
<comment type="subcellular location">
    <subcellularLocation>
        <location evidence="1">Cell membrane</location>
        <topology evidence="1">Multi-pass membrane protein</topology>
    </subcellularLocation>
</comment>
<evidence type="ECO:0000256" key="6">
    <source>
        <dbReference type="ARBA" id="ARBA00023136"/>
    </source>
</evidence>
<dbReference type="PANTHER" id="PTHR43549">
    <property type="entry name" value="MULTIDRUG RESISTANCE PROTEIN YPNP-RELATED"/>
    <property type="match status" value="1"/>
</dbReference>
<dbReference type="PANTHER" id="PTHR43549:SF2">
    <property type="entry name" value="MULTIDRUG RESISTANCE PROTEIN NORM-RELATED"/>
    <property type="match status" value="1"/>
</dbReference>
<keyword evidence="9" id="KW-1185">Reference proteome</keyword>
<feature type="transmembrane region" description="Helical" evidence="7">
    <location>
        <begin position="241"/>
        <end position="259"/>
    </location>
</feature>
<evidence type="ECO:0000256" key="4">
    <source>
        <dbReference type="ARBA" id="ARBA00022692"/>
    </source>
</evidence>
<dbReference type="InterPro" id="IPR048279">
    <property type="entry name" value="MdtK-like"/>
</dbReference>
<dbReference type="EMBL" id="JAOEGN010000001">
    <property type="protein sequence ID" value="MCU0104217.1"/>
    <property type="molecule type" value="Genomic_DNA"/>
</dbReference>
<feature type="transmembrane region" description="Helical" evidence="7">
    <location>
        <begin position="426"/>
        <end position="450"/>
    </location>
</feature>
<evidence type="ECO:0000256" key="3">
    <source>
        <dbReference type="ARBA" id="ARBA00022475"/>
    </source>
</evidence>
<dbReference type="PIRSF" id="PIRSF006603">
    <property type="entry name" value="DinF"/>
    <property type="match status" value="1"/>
</dbReference>
<name>A0ABT2PTF4_9MOLU</name>
<evidence type="ECO:0000313" key="9">
    <source>
        <dbReference type="Proteomes" id="UP001209076"/>
    </source>
</evidence>
<evidence type="ECO:0000256" key="1">
    <source>
        <dbReference type="ARBA" id="ARBA00004651"/>
    </source>
</evidence>
<proteinExistence type="predicted"/>
<gene>
    <name evidence="8" type="ORF">N7603_00885</name>
</gene>
<keyword evidence="3" id="KW-1003">Cell membrane</keyword>
<feature type="transmembrane region" description="Helical" evidence="7">
    <location>
        <begin position="69"/>
        <end position="89"/>
    </location>
</feature>
<comment type="caution">
    <text evidence="8">The sequence shown here is derived from an EMBL/GenBank/DDBJ whole genome shotgun (WGS) entry which is preliminary data.</text>
</comment>
<feature type="transmembrane region" description="Helical" evidence="7">
    <location>
        <begin position="101"/>
        <end position="120"/>
    </location>
</feature>
<dbReference type="RefSeq" id="WP_262095434.1">
    <property type="nucleotide sequence ID" value="NZ_JAOEGN010000001.1"/>
</dbReference>
<keyword evidence="4 7" id="KW-0812">Transmembrane</keyword>
<evidence type="ECO:0000256" key="7">
    <source>
        <dbReference type="SAM" id="Phobius"/>
    </source>
</evidence>
<feature type="transmembrane region" description="Helical" evidence="7">
    <location>
        <begin position="20"/>
        <end position="37"/>
    </location>
</feature>
<dbReference type="InterPro" id="IPR052031">
    <property type="entry name" value="Membrane_Transporter-Flippase"/>
</dbReference>
<feature type="transmembrane region" description="Helical" evidence="7">
    <location>
        <begin position="265"/>
        <end position="284"/>
    </location>
</feature>
<evidence type="ECO:0000256" key="2">
    <source>
        <dbReference type="ARBA" id="ARBA00022448"/>
    </source>
</evidence>